<dbReference type="GO" id="GO:0034198">
    <property type="term" value="P:cellular response to amino acid starvation"/>
    <property type="evidence" value="ECO:0007669"/>
    <property type="project" value="TreeGrafter"/>
</dbReference>
<organism evidence="3 4">
    <name type="scientific">Verticillium dahliae (strain VdLs.17 / ATCC MYA-4575 / FGSC 10137)</name>
    <name type="common">Verticillium wilt</name>
    <dbReference type="NCBI Taxonomy" id="498257"/>
    <lineage>
        <taxon>Eukaryota</taxon>
        <taxon>Fungi</taxon>
        <taxon>Dikarya</taxon>
        <taxon>Ascomycota</taxon>
        <taxon>Pezizomycotina</taxon>
        <taxon>Sordariomycetes</taxon>
        <taxon>Hypocreomycetidae</taxon>
        <taxon>Glomerellales</taxon>
        <taxon>Plectosphaerellaceae</taxon>
        <taxon>Verticillium</taxon>
    </lineage>
</organism>
<dbReference type="GeneID" id="20710285"/>
<dbReference type="OMA" id="WNHDDHL"/>
<feature type="region of interest" description="Disordered" evidence="2">
    <location>
        <begin position="641"/>
        <end position="664"/>
    </location>
</feature>
<dbReference type="GO" id="GO:0005774">
    <property type="term" value="C:vacuolar membrane"/>
    <property type="evidence" value="ECO:0007669"/>
    <property type="project" value="UniProtKB-SubCell"/>
</dbReference>
<dbReference type="HOGENOM" id="CLU_014314_2_0_1"/>
<feature type="compositionally biased region" description="Polar residues" evidence="2">
    <location>
        <begin position="180"/>
        <end position="196"/>
    </location>
</feature>
<evidence type="ECO:0000313" key="3">
    <source>
        <dbReference type="EMBL" id="EGY18488.1"/>
    </source>
</evidence>
<name>G2XF90_VERDV</name>
<sequence>MSQPVLPNTSNFLAVALVIKRSRDGPNFVFHYPPHVAPPQTHQPHHELVSDSRDSDDILLERLNNTGSRDAPVDPTSKTDHLSHQNWDDHQFTESGTQLVPWERVAGFPTQDLASVLTPAKAYHKTLFQLSLDPLYCVSYPIHVPENGVWKKKKKQQKTEKAKSTKTDDTYIVPSENDVSRQSGGDTPTVSDAAQSDQKDKEKGKEDEAEDKRASMTMFNLVFIIHPKKHEVKELVATLYYNIIKKVNKAYKYSQQHSDFVWKESKRIIALKDKAREDKRKMSSLWAEILMSSSLAASVQDIYEAVSQNKIAALQLDTVAGPLTPSVQIPVPFYVADLPQDGEEGQRGLWLTTANSFTGEDTIDEPGFLDRSFGLLLMEDERKIIAELQADPDPTTAAMVEFVRLSKPTQSFFQIGQSNILSLGQVRKYAQHFIFWRRAIAIPPLHARDVYILSPNSDTRNLPRASVEWAKAFPLAPPLTNFLAELSYAPRPYKALLPEQSTPSNLPPHARLADAWRLGHAALHLCLRCRLAGDPVRGTGTSTVNGTPAAPPHVPTMNEQVAEQARLSRIAEKTQREAAEKAAAHARKVVPAATERPSLNEAAHLAGLTPRVILDAKKATGKDSLYLSAIGRRFRDDKLARRGSCTGSTSTGSRRSSALRCRRT</sequence>
<dbReference type="PANTHER" id="PTHR13153">
    <property type="entry name" value="CGTHBA PROTEIN -14 GENE PROTEIN"/>
    <property type="match status" value="1"/>
</dbReference>
<dbReference type="KEGG" id="vda:VDAG_08822"/>
<feature type="compositionally biased region" description="Basic and acidic residues" evidence="2">
    <location>
        <begin position="197"/>
        <end position="212"/>
    </location>
</feature>
<comment type="subcellular location">
    <subcellularLocation>
        <location evidence="1">Vacuole membrane</location>
        <topology evidence="1">Peripheral membrane protein</topology>
    </subcellularLocation>
</comment>
<feature type="region of interest" description="Disordered" evidence="2">
    <location>
        <begin position="150"/>
        <end position="212"/>
    </location>
</feature>
<dbReference type="GO" id="GO:1904262">
    <property type="term" value="P:negative regulation of TORC1 signaling"/>
    <property type="evidence" value="ECO:0007669"/>
    <property type="project" value="TreeGrafter"/>
</dbReference>
<dbReference type="Proteomes" id="UP000001611">
    <property type="component" value="Chromosome 1"/>
</dbReference>
<dbReference type="InterPro" id="IPR005365">
    <property type="entry name" value="Npr3"/>
</dbReference>
<dbReference type="STRING" id="498257.G2XF90"/>
<dbReference type="EMBL" id="DS572716">
    <property type="protein sequence ID" value="EGY18488.1"/>
    <property type="molecule type" value="Genomic_DNA"/>
</dbReference>
<dbReference type="RefSeq" id="XP_009649434.1">
    <property type="nucleotide sequence ID" value="XM_009651139.1"/>
</dbReference>
<dbReference type="GO" id="GO:0051321">
    <property type="term" value="P:meiotic cell cycle"/>
    <property type="evidence" value="ECO:0007669"/>
    <property type="project" value="UniProtKB-UniRule"/>
</dbReference>
<accession>G2XF90</accession>
<dbReference type="AlphaFoldDB" id="G2XF90"/>
<dbReference type="OrthoDB" id="18648at2759"/>
<dbReference type="GO" id="GO:0010508">
    <property type="term" value="P:positive regulation of autophagy"/>
    <property type="evidence" value="ECO:0007669"/>
    <property type="project" value="TreeGrafter"/>
</dbReference>
<keyword evidence="1" id="KW-0732">Signal</keyword>
<protein>
    <recommendedName>
        <fullName evidence="1">Nitrogen permease regulator 3</fullName>
    </recommendedName>
    <alternativeName>
        <fullName evidence="1">Required for meiotic nuclear division protein 11</fullName>
    </alternativeName>
</protein>
<dbReference type="PANTHER" id="PTHR13153:SF5">
    <property type="entry name" value="GATOR COMPLEX PROTEIN NPRL3"/>
    <property type="match status" value="1"/>
</dbReference>
<gene>
    <name evidence="3" type="ORF">VDAG_08822</name>
</gene>
<dbReference type="eggNOG" id="KOG3830">
    <property type="taxonomic scope" value="Eukaryota"/>
</dbReference>
<keyword evidence="1" id="KW-0469">Meiosis</keyword>
<evidence type="ECO:0000256" key="2">
    <source>
        <dbReference type="SAM" id="MobiDB-lite"/>
    </source>
</evidence>
<evidence type="ECO:0000313" key="4">
    <source>
        <dbReference type="Proteomes" id="UP000001611"/>
    </source>
</evidence>
<dbReference type="InParanoid" id="G2XF90"/>
<comment type="function">
    <text evidence="1">Mediates inactivation of the TORC1 complex in response to amino acid starvation. Required for meiotic nuclear division.</text>
</comment>
<keyword evidence="4" id="KW-1185">Reference proteome</keyword>
<reference evidence="3 4" key="1">
    <citation type="submission" date="2008-03" db="EMBL/GenBank/DDBJ databases">
        <title>The Genome Sequence of Verticillium dahliae VdLs.17.</title>
        <authorList>
            <consortium name="The Broad Institute Genome Sequencing Platform"/>
            <person name="Ma L.-J.J."/>
            <person name="Klosterman S.J."/>
            <person name="Subbarao K."/>
            <person name="Dobinson K."/>
            <person name="Veronese P."/>
            <person name="Kang S."/>
            <person name="Gold S.E."/>
            <person name="Young S."/>
            <person name="Jaffe D."/>
            <person name="Gnerre S."/>
            <person name="Berlin A."/>
            <person name="Heiman D."/>
            <person name="Hepburn T."/>
            <person name="Sykes S."/>
            <person name="Alvarado L."/>
            <person name="Kodira C.D."/>
            <person name="Lander E."/>
            <person name="Galagan J."/>
            <person name="Nusbaum C."/>
            <person name="Birren B."/>
        </authorList>
    </citation>
    <scope>NUCLEOTIDE SEQUENCE [LARGE SCALE GENOMIC DNA]</scope>
    <source>
        <strain evidence="4">VdLs.17 / ATCC MYA-4575 / FGSC 10137</strain>
    </source>
</reference>
<feature type="compositionally biased region" description="Basic and acidic residues" evidence="2">
    <location>
        <begin position="77"/>
        <end position="92"/>
    </location>
</feature>
<dbReference type="Pfam" id="PF03666">
    <property type="entry name" value="NPR3"/>
    <property type="match status" value="1"/>
</dbReference>
<feature type="compositionally biased region" description="Basic and acidic residues" evidence="2">
    <location>
        <begin position="157"/>
        <end position="169"/>
    </location>
</feature>
<proteinExistence type="inferred from homology"/>
<feature type="compositionally biased region" description="Low complexity" evidence="2">
    <location>
        <begin position="642"/>
        <end position="656"/>
    </location>
</feature>
<comment type="similarity">
    <text evidence="1">Belongs to the NPR3 family.</text>
</comment>
<feature type="region of interest" description="Disordered" evidence="2">
    <location>
        <begin position="64"/>
        <end position="92"/>
    </location>
</feature>
<evidence type="ECO:0000256" key="1">
    <source>
        <dbReference type="RuleBase" id="RU368069"/>
    </source>
</evidence>
<dbReference type="GO" id="GO:1990130">
    <property type="term" value="C:GATOR1 complex"/>
    <property type="evidence" value="ECO:0007669"/>
    <property type="project" value="TreeGrafter"/>
</dbReference>
<dbReference type="GO" id="GO:0038202">
    <property type="term" value="P:TORC1 signaling"/>
    <property type="evidence" value="ECO:0007669"/>
    <property type="project" value="TreeGrafter"/>
</dbReference>